<keyword evidence="2" id="KW-1185">Reference proteome</keyword>
<accession>A0A3M7SUY1</accession>
<dbReference type="EMBL" id="REGN01000752">
    <property type="protein sequence ID" value="RNA39390.1"/>
    <property type="molecule type" value="Genomic_DNA"/>
</dbReference>
<organism evidence="1 2">
    <name type="scientific">Brachionus plicatilis</name>
    <name type="common">Marine rotifer</name>
    <name type="synonym">Brachionus muelleri</name>
    <dbReference type="NCBI Taxonomy" id="10195"/>
    <lineage>
        <taxon>Eukaryota</taxon>
        <taxon>Metazoa</taxon>
        <taxon>Spiralia</taxon>
        <taxon>Gnathifera</taxon>
        <taxon>Rotifera</taxon>
        <taxon>Eurotatoria</taxon>
        <taxon>Monogononta</taxon>
        <taxon>Pseudotrocha</taxon>
        <taxon>Ploima</taxon>
        <taxon>Brachionidae</taxon>
        <taxon>Brachionus</taxon>
    </lineage>
</organism>
<proteinExistence type="predicted"/>
<gene>
    <name evidence="1" type="ORF">BpHYR1_039378</name>
</gene>
<evidence type="ECO:0000313" key="2">
    <source>
        <dbReference type="Proteomes" id="UP000276133"/>
    </source>
</evidence>
<dbReference type="Proteomes" id="UP000276133">
    <property type="component" value="Unassembled WGS sequence"/>
</dbReference>
<name>A0A3M7SUY1_BRAPC</name>
<sequence>MNQALKSLTIEYKIRRPLEKNKKIKQKFGTCYKNIKKHLLKHNTLGILILIQINKVFSFRKLKIASAFNLHKEKRKKRIVTFKSEKAMLVYNEFLILNVDQVLAKIRIVIFRFVSN</sequence>
<protein>
    <submittedName>
        <fullName evidence="1">Uncharacterized protein</fullName>
    </submittedName>
</protein>
<reference evidence="1 2" key="1">
    <citation type="journal article" date="2018" name="Sci. Rep.">
        <title>Genomic signatures of local adaptation to the degree of environmental predictability in rotifers.</title>
        <authorList>
            <person name="Franch-Gras L."/>
            <person name="Hahn C."/>
            <person name="Garcia-Roger E.M."/>
            <person name="Carmona M.J."/>
            <person name="Serra M."/>
            <person name="Gomez A."/>
        </authorList>
    </citation>
    <scope>NUCLEOTIDE SEQUENCE [LARGE SCALE GENOMIC DNA]</scope>
    <source>
        <strain evidence="1">HYR1</strain>
    </source>
</reference>
<comment type="caution">
    <text evidence="1">The sequence shown here is derived from an EMBL/GenBank/DDBJ whole genome shotgun (WGS) entry which is preliminary data.</text>
</comment>
<dbReference type="AlphaFoldDB" id="A0A3M7SUY1"/>
<evidence type="ECO:0000313" key="1">
    <source>
        <dbReference type="EMBL" id="RNA39390.1"/>
    </source>
</evidence>